<dbReference type="VEuPathDB" id="FungiDB:RhiirA1_492402"/>
<dbReference type="VEuPathDB" id="FungiDB:FUN_012354"/>
<gene>
    <name evidence="1" type="ORF">RhiirA5_457453</name>
</gene>
<accession>A0A2N0P2J1</accession>
<evidence type="ECO:0000313" key="2">
    <source>
        <dbReference type="Proteomes" id="UP000232722"/>
    </source>
</evidence>
<evidence type="ECO:0000313" key="1">
    <source>
        <dbReference type="EMBL" id="PKC01052.1"/>
    </source>
</evidence>
<dbReference type="VEuPathDB" id="FungiDB:RhiirFUN_023399"/>
<comment type="caution">
    <text evidence="1">The sequence shown here is derived from an EMBL/GenBank/DDBJ whole genome shotgun (WGS) entry which is preliminary data.</text>
</comment>
<dbReference type="AlphaFoldDB" id="A0A2N0P2J1"/>
<sequence length="170" mass="20073">MNSTNSPSSADNPEENRQECVTVVAQYCSSQRLPTDSSTSSTCLQHIHPSVFFYRPPNDFYHYLIKCNELTYDAIMSLLKMVFNDNDKENNMKSKENEYIFFYRQEYDSRFYQISCEIVSPLLVNNCLSKNFLGIELQQCMEQEHLAFNVDQKDFLEHHLKQYLSQYILN</sequence>
<organism evidence="1 2">
    <name type="scientific">Rhizophagus irregularis</name>
    <dbReference type="NCBI Taxonomy" id="588596"/>
    <lineage>
        <taxon>Eukaryota</taxon>
        <taxon>Fungi</taxon>
        <taxon>Fungi incertae sedis</taxon>
        <taxon>Mucoromycota</taxon>
        <taxon>Glomeromycotina</taxon>
        <taxon>Glomeromycetes</taxon>
        <taxon>Glomerales</taxon>
        <taxon>Glomeraceae</taxon>
        <taxon>Rhizophagus</taxon>
    </lineage>
</organism>
<dbReference type="EMBL" id="LLXJ01001711">
    <property type="protein sequence ID" value="PKC01052.1"/>
    <property type="molecule type" value="Genomic_DNA"/>
</dbReference>
<reference evidence="1 2" key="1">
    <citation type="submission" date="2016-04" db="EMBL/GenBank/DDBJ databases">
        <title>Genome analyses suggest a sexual origin of heterokaryosis in a supposedly ancient asexual fungus.</title>
        <authorList>
            <person name="Ropars J."/>
            <person name="Sedzielewska K."/>
            <person name="Noel J."/>
            <person name="Charron P."/>
            <person name="Farinelli L."/>
            <person name="Marton T."/>
            <person name="Kruger M."/>
            <person name="Pelin A."/>
            <person name="Brachmann A."/>
            <person name="Corradi N."/>
        </authorList>
    </citation>
    <scope>NUCLEOTIDE SEQUENCE [LARGE SCALE GENOMIC DNA]</scope>
    <source>
        <strain evidence="1 2">A5</strain>
    </source>
</reference>
<reference evidence="1 2" key="2">
    <citation type="submission" date="2017-09" db="EMBL/GenBank/DDBJ databases">
        <title>Extensive intraspecific genome diversity in a model arbuscular mycorrhizal fungus.</title>
        <authorList>
            <person name="Chen E.C."/>
            <person name="Morin E."/>
            <person name="Beaudet D."/>
            <person name="Noel J."/>
            <person name="Ndikumana S."/>
            <person name="Charron P."/>
            <person name="St-Onge C."/>
            <person name="Giorgi J."/>
            <person name="Grigoriev I.V."/>
            <person name="Roux C."/>
            <person name="Martin F.M."/>
            <person name="Corradi N."/>
        </authorList>
    </citation>
    <scope>NUCLEOTIDE SEQUENCE [LARGE SCALE GENOMIC DNA]</scope>
    <source>
        <strain evidence="1 2">A5</strain>
    </source>
</reference>
<proteinExistence type="predicted"/>
<dbReference type="Proteomes" id="UP000232722">
    <property type="component" value="Unassembled WGS sequence"/>
</dbReference>
<protein>
    <submittedName>
        <fullName evidence="1">Uncharacterized protein</fullName>
    </submittedName>
</protein>
<name>A0A2N0P2J1_9GLOM</name>